<evidence type="ECO:0000313" key="3">
    <source>
        <dbReference type="EMBL" id="ROP84488.1"/>
    </source>
</evidence>
<dbReference type="RefSeq" id="WP_197735715.1">
    <property type="nucleotide sequence ID" value="NZ_AP019700.1"/>
</dbReference>
<dbReference type="PANTHER" id="PTHR32022">
    <property type="entry name" value="D-GLUTAMATE CYCLASE, MITOCHONDRIAL"/>
    <property type="match status" value="1"/>
</dbReference>
<keyword evidence="4" id="KW-1185">Reference proteome</keyword>
<proteinExistence type="inferred from homology"/>
<dbReference type="InterPro" id="IPR038021">
    <property type="entry name" value="Putative_hydro-lyase"/>
</dbReference>
<dbReference type="InterPro" id="IPR009906">
    <property type="entry name" value="D-Glu_cyclase"/>
</dbReference>
<dbReference type="Proteomes" id="UP000278222">
    <property type="component" value="Unassembled WGS sequence"/>
</dbReference>
<accession>A0A3N1L1M5</accession>
<dbReference type="Gene3D" id="3.30.2040.10">
    <property type="entry name" value="PSTPO5379-like domain"/>
    <property type="match status" value="1"/>
</dbReference>
<name>A0A3N1L1M5_9PROT</name>
<dbReference type="GO" id="GO:0016829">
    <property type="term" value="F:lyase activity"/>
    <property type="evidence" value="ECO:0007669"/>
    <property type="project" value="UniProtKB-KW"/>
</dbReference>
<evidence type="ECO:0000256" key="2">
    <source>
        <dbReference type="ARBA" id="ARBA00023239"/>
    </source>
</evidence>
<comment type="caution">
    <text evidence="3">The sequence shown here is derived from an EMBL/GenBank/DDBJ whole genome shotgun (WGS) entry which is preliminary data.</text>
</comment>
<dbReference type="Gene3D" id="3.40.1640.10">
    <property type="entry name" value="PSTPO5379-like"/>
    <property type="match status" value="1"/>
</dbReference>
<organism evidence="3 4">
    <name type="scientific">Stella humosa</name>
    <dbReference type="NCBI Taxonomy" id="94"/>
    <lineage>
        <taxon>Bacteria</taxon>
        <taxon>Pseudomonadati</taxon>
        <taxon>Pseudomonadota</taxon>
        <taxon>Alphaproteobacteria</taxon>
        <taxon>Rhodospirillales</taxon>
        <taxon>Stellaceae</taxon>
        <taxon>Stella</taxon>
    </lineage>
</organism>
<protein>
    <submittedName>
        <fullName evidence="3">Uncharacterized protein YcsI (UPF0317 family)</fullName>
    </submittedName>
</protein>
<dbReference type="SUPFAM" id="SSF160920">
    <property type="entry name" value="PSTPO5379-like"/>
    <property type="match status" value="1"/>
</dbReference>
<evidence type="ECO:0000313" key="4">
    <source>
        <dbReference type="Proteomes" id="UP000278222"/>
    </source>
</evidence>
<dbReference type="Pfam" id="PF07286">
    <property type="entry name" value="D-Glu_cyclase"/>
    <property type="match status" value="1"/>
</dbReference>
<dbReference type="AlphaFoldDB" id="A0A3N1L1M5"/>
<dbReference type="EMBL" id="RJKX01000015">
    <property type="protein sequence ID" value="ROP84488.1"/>
    <property type="molecule type" value="Genomic_DNA"/>
</dbReference>
<evidence type="ECO:0000256" key="1">
    <source>
        <dbReference type="ARBA" id="ARBA00007896"/>
    </source>
</evidence>
<reference evidence="3 4" key="1">
    <citation type="submission" date="2018-11" db="EMBL/GenBank/DDBJ databases">
        <title>Genomic Encyclopedia of Type Strains, Phase IV (KMG-IV): sequencing the most valuable type-strain genomes for metagenomic binning, comparative biology and taxonomic classification.</title>
        <authorList>
            <person name="Goeker M."/>
        </authorList>
    </citation>
    <scope>NUCLEOTIDE SEQUENCE [LARGE SCALE GENOMIC DNA]</scope>
    <source>
        <strain evidence="3 4">DSM 5900</strain>
    </source>
</reference>
<sequence>MSASTVAERPQQREPTIEEYGRMTPREVRQVMREGRFTLRTTRNVALGHVQCALVVLPKSLAFEFMLFCQRNQRPCPVLDVTDPGDPEPRRIAPGADLRTDSPGYSVYRNGVLEGYRTDIVDLWQDDSVAFCIGSNTSCDLALRRAGVQTERNRWVLKTNVPTEPAGPFHGPLVVTMRWLTPKEALIATQLTGRFPFNHGAPIHIGDPAALGCDLQRPMMGDPVPEIPKDVVPVFWACSMTPQAVAEVSGIDLMITSAPSKGLISDLESDKVCAP</sequence>
<comment type="similarity">
    <text evidence="1">Belongs to the D-glutamate cyclase family.</text>
</comment>
<keyword evidence="2" id="KW-0456">Lyase</keyword>
<dbReference type="PANTHER" id="PTHR32022:SF10">
    <property type="entry name" value="D-GLUTAMATE CYCLASE, MITOCHONDRIAL"/>
    <property type="match status" value="1"/>
</dbReference>
<gene>
    <name evidence="3" type="ORF">EDC65_3842</name>
</gene>